<dbReference type="GO" id="GO:0000978">
    <property type="term" value="F:RNA polymerase II cis-regulatory region sequence-specific DNA binding"/>
    <property type="evidence" value="ECO:0007669"/>
    <property type="project" value="TreeGrafter"/>
</dbReference>
<evidence type="ECO:0000256" key="2">
    <source>
        <dbReference type="ARBA" id="ARBA00022723"/>
    </source>
</evidence>
<keyword evidence="3" id="KW-0677">Repeat</keyword>
<reference evidence="9" key="1">
    <citation type="submission" date="2025-08" db="UniProtKB">
        <authorList>
            <consortium name="RefSeq"/>
        </authorList>
    </citation>
    <scope>IDENTIFICATION</scope>
</reference>
<dbReference type="KEGG" id="pxu:106114103"/>
<evidence type="ECO:0000256" key="1">
    <source>
        <dbReference type="ARBA" id="ARBA00004123"/>
    </source>
</evidence>
<dbReference type="GO" id="GO:0008270">
    <property type="term" value="F:zinc ion binding"/>
    <property type="evidence" value="ECO:0007669"/>
    <property type="project" value="UniProtKB-KW"/>
</dbReference>
<evidence type="ECO:0000256" key="5">
    <source>
        <dbReference type="ARBA" id="ARBA00022833"/>
    </source>
</evidence>
<dbReference type="SUPFAM" id="SSF57667">
    <property type="entry name" value="beta-beta-alpha zinc fingers"/>
    <property type="match status" value="3"/>
</dbReference>
<dbReference type="PANTHER" id="PTHR24376">
    <property type="entry name" value="ZINC FINGER PROTEIN"/>
    <property type="match status" value="1"/>
</dbReference>
<feature type="domain" description="C2H2-type" evidence="8">
    <location>
        <begin position="502"/>
        <end position="530"/>
    </location>
</feature>
<comment type="subcellular location">
    <subcellularLocation>
        <location evidence="1">Nucleus</location>
    </subcellularLocation>
</comment>
<proteinExistence type="predicted"/>
<dbReference type="InterPro" id="IPR022755">
    <property type="entry name" value="Znf_C2H2_jaz"/>
</dbReference>
<keyword evidence="5" id="KW-0862">Zinc</keyword>
<dbReference type="PANTHER" id="PTHR24376:SF235">
    <property type="entry name" value="C2H2-TYPE DOMAIN-CONTAINING PROTEIN"/>
    <property type="match status" value="1"/>
</dbReference>
<dbReference type="AlphaFoldDB" id="A0AAJ6Z0F5"/>
<evidence type="ECO:0000256" key="4">
    <source>
        <dbReference type="ARBA" id="ARBA00022771"/>
    </source>
</evidence>
<feature type="domain" description="C2H2-type" evidence="8">
    <location>
        <begin position="534"/>
        <end position="561"/>
    </location>
</feature>
<feature type="domain" description="C2H2-type" evidence="8">
    <location>
        <begin position="562"/>
        <end position="588"/>
    </location>
</feature>
<dbReference type="GeneID" id="106114103"/>
<dbReference type="Proteomes" id="UP000694872">
    <property type="component" value="Unplaced"/>
</dbReference>
<evidence type="ECO:0000256" key="6">
    <source>
        <dbReference type="ARBA" id="ARBA00023242"/>
    </source>
</evidence>
<accession>A0AAJ6Z0F5</accession>
<dbReference type="RefSeq" id="XP_013162650.1">
    <property type="nucleotide sequence ID" value="XM_013307196.1"/>
</dbReference>
<dbReference type="Pfam" id="PF00096">
    <property type="entry name" value="zf-C2H2"/>
    <property type="match status" value="2"/>
</dbReference>
<evidence type="ECO:0000256" key="7">
    <source>
        <dbReference type="PROSITE-ProRule" id="PRU00042"/>
    </source>
</evidence>
<keyword evidence="6" id="KW-0539">Nucleus</keyword>
<name>A0AAJ6Z0F5_PAPXU</name>
<dbReference type="SMART" id="SM00355">
    <property type="entry name" value="ZnF_C2H2"/>
    <property type="match status" value="11"/>
</dbReference>
<organism evidence="9">
    <name type="scientific">Papilio xuthus</name>
    <name type="common">Asian swallowtail butterfly</name>
    <dbReference type="NCBI Taxonomy" id="66420"/>
    <lineage>
        <taxon>Eukaryota</taxon>
        <taxon>Metazoa</taxon>
        <taxon>Ecdysozoa</taxon>
        <taxon>Arthropoda</taxon>
        <taxon>Hexapoda</taxon>
        <taxon>Insecta</taxon>
        <taxon>Pterygota</taxon>
        <taxon>Neoptera</taxon>
        <taxon>Endopterygota</taxon>
        <taxon>Lepidoptera</taxon>
        <taxon>Glossata</taxon>
        <taxon>Ditrysia</taxon>
        <taxon>Papilionoidea</taxon>
        <taxon>Papilionidae</taxon>
        <taxon>Papilioninae</taxon>
        <taxon>Papilio</taxon>
    </lineage>
</organism>
<feature type="domain" description="C2H2-type" evidence="8">
    <location>
        <begin position="473"/>
        <end position="501"/>
    </location>
</feature>
<evidence type="ECO:0000256" key="3">
    <source>
        <dbReference type="ARBA" id="ARBA00022737"/>
    </source>
</evidence>
<dbReference type="GO" id="GO:0001228">
    <property type="term" value="F:DNA-binding transcription activator activity, RNA polymerase II-specific"/>
    <property type="evidence" value="ECO:0007669"/>
    <property type="project" value="TreeGrafter"/>
</dbReference>
<feature type="domain" description="C2H2-type" evidence="8">
    <location>
        <begin position="378"/>
        <end position="406"/>
    </location>
</feature>
<keyword evidence="4 7" id="KW-0863">Zinc-finger</keyword>
<keyword evidence="2" id="KW-0479">Metal-binding</keyword>
<dbReference type="PROSITE" id="PS00028">
    <property type="entry name" value="ZINC_FINGER_C2H2_1"/>
    <property type="match status" value="6"/>
</dbReference>
<evidence type="ECO:0000313" key="9">
    <source>
        <dbReference type="RefSeq" id="XP_013162650.1"/>
    </source>
</evidence>
<evidence type="ECO:0000259" key="8">
    <source>
        <dbReference type="PROSITE" id="PS50157"/>
    </source>
</evidence>
<dbReference type="Gene3D" id="3.30.160.60">
    <property type="entry name" value="Classic Zinc Finger"/>
    <property type="match status" value="5"/>
</dbReference>
<dbReference type="PROSITE" id="PS50157">
    <property type="entry name" value="ZINC_FINGER_C2H2_2"/>
    <property type="match status" value="6"/>
</dbReference>
<dbReference type="Pfam" id="PF12171">
    <property type="entry name" value="zf-C2H2_jaz"/>
    <property type="match status" value="2"/>
</dbReference>
<dbReference type="GO" id="GO:0005634">
    <property type="term" value="C:nucleus"/>
    <property type="evidence" value="ECO:0007669"/>
    <property type="project" value="UniProtKB-SubCell"/>
</dbReference>
<feature type="domain" description="C2H2-type" evidence="8">
    <location>
        <begin position="351"/>
        <end position="374"/>
    </location>
</feature>
<dbReference type="InterPro" id="IPR013087">
    <property type="entry name" value="Znf_C2H2_type"/>
</dbReference>
<dbReference type="FunFam" id="3.30.160.60:FF:001498">
    <property type="entry name" value="Zinc finger protein 404"/>
    <property type="match status" value="1"/>
</dbReference>
<sequence length="588" mass="69733">MNIKEEVVNFCYGCLSFNRNVAPLGELSDLFYILKPQTCMIYNIVLLCWECRSILKKTRRFRERIQQAQLLLQTPEFYLNHSTSCLSTLQSKIIDNNCEIVYESYNGDKIKLEIHREHDEVPLNDEEILIEPKEEILDEIIEQDTEQLIIKDNLFDEFKNETNQNESEAYNKTKGNNQIDITKIKSEDIQTDTFDYSDEANKDYKVKKRKKKKVVAELRPCRYTKRELINRNTINMERYYFTSDVNEQVLEEIYDRRMSLKYLAKPKYKCILCMVKFNREIDKERHNTLKHLPVRGPYTCCECLNYKAQSLTKLHKHWKTHKMYKCLLCPDVSTDKSEIIQHLIRKHKYIFQCLECGKDFYLCRDIFRHYDEAHHLLCICDHCGKTYNRKNQLEQHMIYKHLPRKCDICGQVCKSAHSLGAHKRICRPDKHFDGNAPELSYCVECDKQYDSVEKYQNHLRTAVQHKSPLTVSFPCPDCGKTFSRKVYMSNHYQLVHMKKSQHYCDICNKYFSSAFSLRTHRESVHEKKYPPKDKICDICGKGFRVNTILNNHKRTHTGEKPYQCSFCPAAFAQNSAKKTHEKAKHKTN</sequence>
<gene>
    <name evidence="9" type="primary">LOC106114103</name>
</gene>
<protein>
    <submittedName>
        <fullName evidence="9">Zinc finger protein 135-like isoform X1</fullName>
    </submittedName>
</protein>
<dbReference type="InterPro" id="IPR036236">
    <property type="entry name" value="Znf_C2H2_sf"/>
</dbReference>